<keyword evidence="8" id="KW-0333">Golgi apparatus</keyword>
<dbReference type="InterPro" id="IPR034085">
    <property type="entry name" value="TOG"/>
</dbReference>
<reference evidence="16" key="1">
    <citation type="submission" date="2025-08" db="UniProtKB">
        <authorList>
            <consortium name="RefSeq"/>
        </authorList>
    </citation>
    <scope>IDENTIFICATION</scope>
    <source>
        <tissue evidence="16">Blood</tissue>
    </source>
</reference>
<evidence type="ECO:0000256" key="4">
    <source>
        <dbReference type="ARBA" id="ARBA00022454"/>
    </source>
</evidence>
<evidence type="ECO:0000313" key="15">
    <source>
        <dbReference type="Proteomes" id="UP001652583"/>
    </source>
</evidence>
<evidence type="ECO:0000256" key="10">
    <source>
        <dbReference type="ARBA" id="ARBA00023306"/>
    </source>
</evidence>
<evidence type="ECO:0000256" key="5">
    <source>
        <dbReference type="ARBA" id="ARBA00022490"/>
    </source>
</evidence>
<dbReference type="GeneID" id="106980618"/>
<dbReference type="InterPro" id="IPR048491">
    <property type="entry name" value="XMAP215_CLASP_TOG"/>
</dbReference>
<organism evidence="15 16">
    <name type="scientific">Acinonyx jubatus</name>
    <name type="common">Cheetah</name>
    <dbReference type="NCBI Taxonomy" id="32536"/>
    <lineage>
        <taxon>Eukaryota</taxon>
        <taxon>Metazoa</taxon>
        <taxon>Chordata</taxon>
        <taxon>Craniata</taxon>
        <taxon>Vertebrata</taxon>
        <taxon>Euteleostomi</taxon>
        <taxon>Mammalia</taxon>
        <taxon>Eutheria</taxon>
        <taxon>Laurasiatheria</taxon>
        <taxon>Carnivora</taxon>
        <taxon>Feliformia</taxon>
        <taxon>Felidae</taxon>
        <taxon>Felinae</taxon>
        <taxon>Acinonyx</taxon>
    </lineage>
</organism>
<evidence type="ECO:0000256" key="7">
    <source>
        <dbReference type="ARBA" id="ARBA00022838"/>
    </source>
</evidence>
<dbReference type="Pfam" id="PF21040">
    <property type="entry name" value="CEP104-like_TOG"/>
    <property type="match status" value="1"/>
</dbReference>
<feature type="region of interest" description="Disordered" evidence="13">
    <location>
        <begin position="849"/>
        <end position="877"/>
    </location>
</feature>
<evidence type="ECO:0000256" key="12">
    <source>
        <dbReference type="PROSITE-ProRule" id="PRU00103"/>
    </source>
</evidence>
<feature type="region of interest" description="Disordered" evidence="13">
    <location>
        <begin position="1200"/>
        <end position="1246"/>
    </location>
</feature>
<dbReference type="Gene3D" id="1.25.10.10">
    <property type="entry name" value="Leucine-rich Repeat Variant"/>
    <property type="match status" value="4"/>
</dbReference>
<feature type="region of interest" description="Disordered" evidence="13">
    <location>
        <begin position="1126"/>
        <end position="1176"/>
    </location>
</feature>
<dbReference type="Pfam" id="PF21041">
    <property type="entry name" value="XMAP215_CLASP_TOG"/>
    <property type="match status" value="1"/>
</dbReference>
<keyword evidence="6" id="KW-0677">Repeat</keyword>
<feature type="compositionally biased region" description="Basic and acidic residues" evidence="13">
    <location>
        <begin position="645"/>
        <end position="659"/>
    </location>
</feature>
<evidence type="ECO:0000256" key="3">
    <source>
        <dbReference type="ARBA" id="ARBA00004629"/>
    </source>
</evidence>
<dbReference type="Pfam" id="PF23271">
    <property type="entry name" value="HEAT_GCN1"/>
    <property type="match status" value="1"/>
</dbReference>
<proteinExistence type="predicted"/>
<keyword evidence="5" id="KW-0963">Cytoplasm</keyword>
<dbReference type="Pfam" id="PF12348">
    <property type="entry name" value="CLASP_N"/>
    <property type="match status" value="1"/>
</dbReference>
<dbReference type="PANTHER" id="PTHR21567">
    <property type="entry name" value="CLASP"/>
    <property type="match status" value="1"/>
</dbReference>
<accession>A0ABM3Q1C5</accession>
<feature type="domain" description="TOG" evidence="14">
    <location>
        <begin position="879"/>
        <end position="1133"/>
    </location>
</feature>
<comment type="subcellular location">
    <subcellularLocation>
        <location evidence="3">Chromosome</location>
        <location evidence="3">Centromere</location>
        <location evidence="3">Kinetochore</location>
    </subcellularLocation>
    <subcellularLocation>
        <location evidence="1">Cytoplasm</location>
        <location evidence="1">Cytoskeleton</location>
        <location evidence="1">Microtubule organizing center</location>
        <location evidence="1">Centrosome</location>
    </subcellularLocation>
    <subcellularLocation>
        <location evidence="2">Golgi apparatus</location>
        <location evidence="2">trans-Golgi network</location>
    </subcellularLocation>
</comment>
<evidence type="ECO:0000256" key="1">
    <source>
        <dbReference type="ARBA" id="ARBA00004300"/>
    </source>
</evidence>
<name>A0ABM3Q1C5_ACIJB</name>
<dbReference type="PROSITE" id="PS50077">
    <property type="entry name" value="HEAT_REPEAT"/>
    <property type="match status" value="1"/>
</dbReference>
<feature type="domain" description="TOG" evidence="14">
    <location>
        <begin position="1299"/>
        <end position="1535"/>
    </location>
</feature>
<keyword evidence="4" id="KW-0158">Chromosome</keyword>
<gene>
    <name evidence="16" type="primary">CLASP2</name>
</gene>
<evidence type="ECO:0000313" key="16">
    <source>
        <dbReference type="RefSeq" id="XP_053077727.1"/>
    </source>
</evidence>
<dbReference type="InterPro" id="IPR016024">
    <property type="entry name" value="ARM-type_fold"/>
</dbReference>
<feature type="compositionally biased region" description="Basic and acidic residues" evidence="13">
    <location>
        <begin position="1203"/>
        <end position="1220"/>
    </location>
</feature>
<keyword evidence="10" id="KW-0131">Cell cycle</keyword>
<feature type="region of interest" description="Disordered" evidence="13">
    <location>
        <begin position="739"/>
        <end position="813"/>
    </location>
</feature>
<feature type="compositionally biased region" description="Polar residues" evidence="13">
    <location>
        <begin position="1128"/>
        <end position="1137"/>
    </location>
</feature>
<feature type="compositionally biased region" description="Polar residues" evidence="13">
    <location>
        <begin position="701"/>
        <end position="715"/>
    </location>
</feature>
<dbReference type="SMART" id="SM01349">
    <property type="entry name" value="TOG"/>
    <property type="match status" value="4"/>
</dbReference>
<protein>
    <submittedName>
        <fullName evidence="16">CLIP-associating protein 2 isoform X15</fullName>
    </submittedName>
</protein>
<feature type="region of interest" description="Disordered" evidence="13">
    <location>
        <begin position="245"/>
        <end position="296"/>
    </location>
</feature>
<feature type="compositionally biased region" description="Low complexity" evidence="13">
    <location>
        <begin position="859"/>
        <end position="873"/>
    </location>
</feature>
<keyword evidence="9" id="KW-0206">Cytoskeleton</keyword>
<dbReference type="InterPro" id="IPR011989">
    <property type="entry name" value="ARM-like"/>
</dbReference>
<dbReference type="RefSeq" id="XP_053077727.1">
    <property type="nucleotide sequence ID" value="XM_053221752.1"/>
</dbReference>
<keyword evidence="7" id="KW-0995">Kinetochore</keyword>
<feature type="region of interest" description="Disordered" evidence="13">
    <location>
        <begin position="638"/>
        <end position="721"/>
    </location>
</feature>
<evidence type="ECO:0000259" key="14">
    <source>
        <dbReference type="SMART" id="SM01349"/>
    </source>
</evidence>
<dbReference type="InterPro" id="IPR024395">
    <property type="entry name" value="CLASP_N_dom"/>
</dbReference>
<sequence length="1542" mass="168522">MEPRGMEYFSAQVQQKDVGGRLQVGQELLLHLGAPGAIPDLEEDLGRLGKTIDALTGWVGSSNYRVSLMGLEILSAFVDRLSTRFKSYVVMVIVALIDRMGDAKDKVRDEAQTLILKLMDQVAAPMYIWEQLTSGFKHKNFRSREGVCLCLIETLNVFGARPLVLSKLVPHLCILFGDSNSQVRDAAVLAVVEIYRHVGERVRVDLCKRGIPPARLEMIFAKFDEVQNSGGMILSVCKDKSFDDEESVDGNRPSSAASAFKVPAPKTSGNPVNSARKPGSAGGPKVGAGASKEGGAGAVDEDDFIKAFTDVPSVQIYSSRELEETLNKIREILSDDKHDWDQRANALKKIRSLLVAGAAQYDCFFQHLRLLDGALKLSAKDLRSQVVREACITVAHLSTVLGNKFDHGAEAIVPTLFNLVPNSAKVMATSGCAAIRFIIRHTHVPRLIPLITSNCTSKSVPVRRRSFEFLDLLLQEWQTHSLERHAAVLVETIKKGIHDADAEARVEARKTYMGLRNHFPGEAETLYNSLEPSYQKSLQTYLKSSGSVASLPQSDRSSSSSQESLNRPFSSKWSTANPSTVAGRVSAGSSKASCLPGSLQRSRSDIDVNAAAGAKAHHAAGQSARSGRLGAGALNPGSYASLEDTSDKMDGATSEDGRVRAKLSAAPLAGMGNAKTDSRGRSRTKMVSQSQRSSSPDKNEGSQSANTIGAGSRSGSPGRVLSTTALSTVSSGVQRVLVNSASAPKRSKIPRSQGCSREASPSRLSVARSSRIPRPSVSQGCSREASRESSRDTSPVRSFQPLGPGYGMSQSSRLSSSVSAMRVLNTGSDVEEAVADALKKPARRRYESYGMHSDDDANSDASSACSERSYSSRNGSIPTYMRQTEDVAEVLNRCASSNWSERKEGLLGLQNLLKNQRTLSRVELKRLCEIFTRMFADPHGKVFSMFLETLVDFIQVHKDDLQDWLFVLLTQLLKKMGADLLGSVQAKVQKALDVTRESFPNDLQFNILMRFTVDQTQTPSLKTLKPALRDQLHSFWSSKVKVAILKYIETLAKQMDPGDFINSSETRLAVSRVITWTTEPKSSDVRKAAQSVLISLFELNTPEFTMLLGALPKTFQDGATKLLHNHLRNTGNGTQGPMGSPLTRPTARSPANWSSPLTSPTNTSQNTLSPSAFDYDTENMNSEDIYSSLRGVTEAIQNFSFRSQEDMNEPLKRDSKKDDGDSMCGGPGMPDPRAGGDATDSSQTSLDNKASLLQSMPAHSSPRSRDYNPYNYSDNISPFNKSALKEAMFDDDADQFPDDLSLDHSDLVAELLKELSNHNERVEERKIALYELMKLTQEESFSVWDEHFKTILLLLLETLGDKEPTIRALALKVLREILRHQPARFKNYAELTVMKTLEAHKDPHKEVVRSAEEAASVLATSISPEQCIKVLCPIIQTADYPINLAAIKMQTKVIERVSKDTLNLLLPEIMPGLIQGYDNSESSVRKACVFCLVAVHAVIGDELKPHLSQLTGSKMKLLNLYIKRAQTGSGGADPAADVSGQS</sequence>
<evidence type="ECO:0000256" key="9">
    <source>
        <dbReference type="ARBA" id="ARBA00023212"/>
    </source>
</evidence>
<evidence type="ECO:0000256" key="6">
    <source>
        <dbReference type="ARBA" id="ARBA00022737"/>
    </source>
</evidence>
<dbReference type="InterPro" id="IPR057546">
    <property type="entry name" value="HEAT_GCN1"/>
</dbReference>
<dbReference type="PANTHER" id="PTHR21567:SF30">
    <property type="entry name" value="CLIP-ASSOCIATING PROTEIN 2"/>
    <property type="match status" value="1"/>
</dbReference>
<feature type="domain" description="TOG" evidence="14">
    <location>
        <begin position="318"/>
        <end position="551"/>
    </location>
</feature>
<evidence type="ECO:0000256" key="13">
    <source>
        <dbReference type="SAM" id="MobiDB-lite"/>
    </source>
</evidence>
<evidence type="ECO:0000256" key="8">
    <source>
        <dbReference type="ARBA" id="ARBA00023034"/>
    </source>
</evidence>
<dbReference type="Proteomes" id="UP001652583">
    <property type="component" value="Chromosome C2"/>
</dbReference>
<evidence type="ECO:0000256" key="2">
    <source>
        <dbReference type="ARBA" id="ARBA00004601"/>
    </source>
</evidence>
<feature type="compositionally biased region" description="Low complexity" evidence="13">
    <location>
        <begin position="550"/>
        <end position="568"/>
    </location>
</feature>
<feature type="region of interest" description="Disordered" evidence="13">
    <location>
        <begin position="548"/>
        <end position="601"/>
    </location>
</feature>
<feature type="compositionally biased region" description="Polar residues" evidence="13">
    <location>
        <begin position="569"/>
        <end position="580"/>
    </location>
</feature>
<dbReference type="SUPFAM" id="SSF48371">
    <property type="entry name" value="ARM repeat"/>
    <property type="match status" value="2"/>
</dbReference>
<feature type="domain" description="TOG" evidence="14">
    <location>
        <begin position="7"/>
        <end position="232"/>
    </location>
</feature>
<feature type="compositionally biased region" description="Polar residues" evidence="13">
    <location>
        <begin position="1149"/>
        <end position="1170"/>
    </location>
</feature>
<feature type="compositionally biased region" description="Gly residues" evidence="13">
    <location>
        <begin position="280"/>
        <end position="296"/>
    </location>
</feature>
<evidence type="ECO:0000256" key="11">
    <source>
        <dbReference type="ARBA" id="ARBA00023328"/>
    </source>
</evidence>
<keyword evidence="11" id="KW-0137">Centromere</keyword>
<keyword evidence="15" id="KW-1185">Reference proteome</keyword>
<feature type="repeat" description="HEAT" evidence="12">
    <location>
        <begin position="168"/>
        <end position="206"/>
    </location>
</feature>
<feature type="compositionally biased region" description="Polar residues" evidence="13">
    <location>
        <begin position="685"/>
        <end position="694"/>
    </location>
</feature>
<dbReference type="InterPro" id="IPR021133">
    <property type="entry name" value="HEAT_type_2"/>
</dbReference>